<feature type="domain" description="BIG2" evidence="1">
    <location>
        <begin position="619"/>
        <end position="699"/>
    </location>
</feature>
<dbReference type="Pfam" id="PF02368">
    <property type="entry name" value="Big_2"/>
    <property type="match status" value="2"/>
</dbReference>
<reference evidence="2" key="2">
    <citation type="submission" date="2019-03" db="EMBL/GenBank/DDBJ databases">
        <authorList>
            <person name="Chen S.-C."/>
            <person name="Wu S.-Y."/>
            <person name="Lai M.-C."/>
        </authorList>
    </citation>
    <scope>NUCLEOTIDE SEQUENCE</scope>
    <source>
        <strain evidence="2">ML15</strain>
    </source>
</reference>
<dbReference type="RefSeq" id="WP_220682255.1">
    <property type="nucleotide sequence ID" value="NZ_CP037968.1"/>
</dbReference>
<dbReference type="NCBIfam" id="TIGR04213">
    <property type="entry name" value="PGF_pre_PGF"/>
    <property type="match status" value="1"/>
</dbReference>
<evidence type="ECO:0000313" key="3">
    <source>
        <dbReference type="Proteomes" id="UP000826709"/>
    </source>
</evidence>
<dbReference type="KEGG" id="mfk:E2N92_03145"/>
<dbReference type="InterPro" id="IPR003343">
    <property type="entry name" value="Big_2"/>
</dbReference>
<dbReference type="EMBL" id="CP037968">
    <property type="protein sequence ID" value="QYZ78495.1"/>
    <property type="molecule type" value="Genomic_DNA"/>
</dbReference>
<sequence length="914" mass="96528">MRSLGTLIAAAMFLLLMTLAITPATAEPLPEPNHIFINVANDAGVKYDLDGAVFGTEGNNDTYYIKADGGGLNELCLTADPATPTGQITVSDQQSGTFYVGSVGGKGYFDDVIMAVAVNGTIPDDFAVHIKSSGYTWTPSDSPSNYTYVTDVVDEVFTKEDFIYGPQVQRPCPPRKGIQPFVYGQNQSDTANTFQFMFVDLYAGNLLDGAYSGLDDEGKGAVKVEYTFENLETTAAFNVYGWCLYAGQGQGISWTNDLIDQARGGSNGYSVIGIPPVLTSISVSPETAEVAQWDGVQFTATALEQRGREMKNVTFAWSSSDETVGTVNEDGYFMALSPGTTEITAANGTVSGTASVTVTAPSVPAMAPMSQNRHIFIDVANDAGVKYNLDGAVYGVWNNNTYYMKADGGGLNALHITADPATPTGQVTTSGNQSGTFYVSDTGGRGFNDDMVLLLAVNGSVPDDFAVHIKSSGYTWTPNPVRNQPPTNYTYVEGLVDETFTKEDFIYGPQTWKPGPGAIGPVGLPLYEGQDVGDAGNTFSLMFIDLNAGTLKDGRFAGLDDDGRGAVKVEYSFENLETFAAFNGYGWCLAANQGQGISWTNQVAGIGASGYSVVGIPRFLTSIALEPAGATVQARSGVQLTAHAIDQNGNEMPAPLLAWSSSDEAVGTVDAHGYFSALSAGTTTVTAANGTVNGTATLRVVPLPDSGDDDWALPSATKGLDAGASRTLTYHSGPISTVIVTVAKKTDDLKVTIRPVDTLPVEGPSGVVYRALEADLSHADDSSIKEAVFTFSVPLSWLKEQELTTQDVALMRYHDGRWTALPTEFVEETDAEAHYRAVSPGFSYFAITAMKGGASVQTDAGSATTETPAPAVTDAPATVEETTAPATTAPTQKSPVPWFLSIAAIGALFLLKRD</sequence>
<keyword evidence="3" id="KW-1185">Reference proteome</keyword>
<dbReference type="SMART" id="SM00635">
    <property type="entry name" value="BID_2"/>
    <property type="match status" value="2"/>
</dbReference>
<name>A0A8G1EF71_9EURY</name>
<evidence type="ECO:0000313" key="2">
    <source>
        <dbReference type="EMBL" id="QYZ78495.1"/>
    </source>
</evidence>
<reference evidence="2" key="1">
    <citation type="journal article" date="2005" name="Int. J. Syst. Evol. Microbiol.">
        <title>Methanofollis formosanus sp. nov., isolated from a fish pond.</title>
        <authorList>
            <person name="Wu S.Y."/>
            <person name="Chen S.C."/>
            <person name="Lai M.C."/>
        </authorList>
    </citation>
    <scope>NUCLEOTIDE SEQUENCE</scope>
    <source>
        <strain evidence="2">ML15</strain>
    </source>
</reference>
<protein>
    <submittedName>
        <fullName evidence="2">PGF-pre-PGF domain-containing protein</fullName>
    </submittedName>
</protein>
<dbReference type="InterPro" id="IPR026453">
    <property type="entry name" value="PGF_pre_PGF"/>
</dbReference>
<organism evidence="2 3">
    <name type="scientific">Methanofollis formosanus</name>
    <dbReference type="NCBI Taxonomy" id="299308"/>
    <lineage>
        <taxon>Archaea</taxon>
        <taxon>Methanobacteriati</taxon>
        <taxon>Methanobacteriota</taxon>
        <taxon>Stenosarchaea group</taxon>
        <taxon>Methanomicrobia</taxon>
        <taxon>Methanomicrobiales</taxon>
        <taxon>Methanomicrobiaceae</taxon>
        <taxon>Methanofollis</taxon>
    </lineage>
</organism>
<dbReference type="OrthoDB" id="137612at2157"/>
<proteinExistence type="predicted"/>
<dbReference type="InterPro" id="IPR008964">
    <property type="entry name" value="Invasin/intimin_cell_adhesion"/>
</dbReference>
<dbReference type="Proteomes" id="UP000826709">
    <property type="component" value="Chromosome"/>
</dbReference>
<feature type="domain" description="BIG2" evidence="1">
    <location>
        <begin position="277"/>
        <end position="357"/>
    </location>
</feature>
<gene>
    <name evidence="2" type="ORF">E2N92_03145</name>
</gene>
<dbReference type="Gene3D" id="2.60.40.1080">
    <property type="match status" value="2"/>
</dbReference>
<evidence type="ECO:0000259" key="1">
    <source>
        <dbReference type="SMART" id="SM00635"/>
    </source>
</evidence>
<dbReference type="SUPFAM" id="SSF49373">
    <property type="entry name" value="Invasin/intimin cell-adhesion fragments"/>
    <property type="match status" value="2"/>
</dbReference>
<dbReference type="AlphaFoldDB" id="A0A8G1EF71"/>
<accession>A0A8G1EF71</accession>